<evidence type="ECO:0000313" key="2">
    <source>
        <dbReference type="EMBL" id="KAJ6260578.1"/>
    </source>
</evidence>
<dbReference type="InterPro" id="IPR009003">
    <property type="entry name" value="Peptidase_S1_PA"/>
</dbReference>
<dbReference type="AlphaFoldDB" id="A0AAD6IXM8"/>
<keyword evidence="3" id="KW-1185">Reference proteome</keyword>
<dbReference type="Proteomes" id="UP001221413">
    <property type="component" value="Unassembled WGS sequence"/>
</dbReference>
<feature type="region of interest" description="Disordered" evidence="1">
    <location>
        <begin position="1"/>
        <end position="65"/>
    </location>
</feature>
<evidence type="ECO:0008006" key="4">
    <source>
        <dbReference type="Google" id="ProtNLM"/>
    </source>
</evidence>
<gene>
    <name evidence="2" type="ORF">Dda_4804</name>
</gene>
<reference evidence="2" key="1">
    <citation type="submission" date="2023-01" db="EMBL/GenBank/DDBJ databases">
        <title>The chitinases involved in constricting ring structure development in the nematode-trapping fungus Drechslerella dactyloides.</title>
        <authorList>
            <person name="Wang R."/>
            <person name="Zhang L."/>
            <person name="Tang P."/>
            <person name="Li S."/>
            <person name="Liang L."/>
        </authorList>
    </citation>
    <scope>NUCLEOTIDE SEQUENCE</scope>
    <source>
        <strain evidence="2">YMF1.00031</strain>
    </source>
</reference>
<feature type="compositionally biased region" description="Low complexity" evidence="1">
    <location>
        <begin position="43"/>
        <end position="55"/>
    </location>
</feature>
<name>A0AAD6IXM8_DREDA</name>
<dbReference type="EMBL" id="JAQGDS010000005">
    <property type="protein sequence ID" value="KAJ6260578.1"/>
    <property type="molecule type" value="Genomic_DNA"/>
</dbReference>
<protein>
    <recommendedName>
        <fullName evidence="4">Serine protease</fullName>
    </recommendedName>
</protein>
<evidence type="ECO:0000256" key="1">
    <source>
        <dbReference type="SAM" id="MobiDB-lite"/>
    </source>
</evidence>
<comment type="caution">
    <text evidence="2">The sequence shown here is derived from an EMBL/GenBank/DDBJ whole genome shotgun (WGS) entry which is preliminary data.</text>
</comment>
<proteinExistence type="predicted"/>
<accession>A0AAD6IXM8</accession>
<sequence>MPPKKALNPLMGDENSEGLEEPISGKPAPHRPHTRAYAALERAAPTAPTTTTAAPEMQPISRTLPEGEIPDWEARCYYYGIPSQPRLVYRTDTIPLTRPGGVDVVQRESFPVYNHNINKVWDEVGPKIIQILDSHEVRWTSIDVAKFKITRLGSKRISPVILWIGVVPATLSADKAREASTTCLHLLETFGITDIELEYRESLYVRAAGLRLKAPDQRRSWFSRPLDVALSLPIAARATSDAEGSGGLYIAEGGAGKNIYLLTARHVVLHPLRMPNDAVVAHRSAPRREVMLLGPEGFDKMVSRVSGYIDYLEYVIPKQQGDAKRERLERDAGQNAGMGPIEQQHQERREDLRWCREFREEIRADWQESNRRERTIGYIDYSPPFTYGDRPGTWSTDYALILLDKKKLRQNFKGNVLDLSGKPERELVELMHAGTELLGVFYYPDDGLFPLRGVMSESEIKNPSTEIRGSEGILVMLNGKESGVTVGRAGGCESYCRDYFRNGKTQTSIEWPVHAYRGKAFSQQGDSGSIIVDGRGRIGGFLTAGASKAESTDISYATPFFWILDHIKKNRLPNAHIHPTMD</sequence>
<evidence type="ECO:0000313" key="3">
    <source>
        <dbReference type="Proteomes" id="UP001221413"/>
    </source>
</evidence>
<organism evidence="2 3">
    <name type="scientific">Drechslerella dactyloides</name>
    <name type="common">Nematode-trapping fungus</name>
    <name type="synonym">Arthrobotrys dactyloides</name>
    <dbReference type="NCBI Taxonomy" id="74499"/>
    <lineage>
        <taxon>Eukaryota</taxon>
        <taxon>Fungi</taxon>
        <taxon>Dikarya</taxon>
        <taxon>Ascomycota</taxon>
        <taxon>Pezizomycotina</taxon>
        <taxon>Orbiliomycetes</taxon>
        <taxon>Orbiliales</taxon>
        <taxon>Orbiliaceae</taxon>
        <taxon>Drechslerella</taxon>
    </lineage>
</organism>
<dbReference type="SUPFAM" id="SSF50494">
    <property type="entry name" value="Trypsin-like serine proteases"/>
    <property type="match status" value="1"/>
</dbReference>